<dbReference type="Pfam" id="PF12974">
    <property type="entry name" value="Phosphonate-bd"/>
    <property type="match status" value="1"/>
</dbReference>
<evidence type="ECO:0000256" key="2">
    <source>
        <dbReference type="ARBA" id="ARBA00022729"/>
    </source>
</evidence>
<proteinExistence type="inferred from homology"/>
<feature type="chain" id="PRO_5039170654" evidence="3">
    <location>
        <begin position="27"/>
        <end position="313"/>
    </location>
</feature>
<dbReference type="GO" id="GO:0055085">
    <property type="term" value="P:transmembrane transport"/>
    <property type="evidence" value="ECO:0007669"/>
    <property type="project" value="InterPro"/>
</dbReference>
<comment type="caution">
    <text evidence="4">The sequence shown here is derived from an EMBL/GenBank/DDBJ whole genome shotgun (WGS) entry which is preliminary data.</text>
</comment>
<feature type="signal peptide" evidence="3">
    <location>
        <begin position="1"/>
        <end position="26"/>
    </location>
</feature>
<keyword evidence="5" id="KW-1185">Reference proteome</keyword>
<dbReference type="InterPro" id="IPR005770">
    <property type="entry name" value="PhnD"/>
</dbReference>
<evidence type="ECO:0000313" key="4">
    <source>
        <dbReference type="EMBL" id="NYI91373.1"/>
    </source>
</evidence>
<dbReference type="AlphaFoldDB" id="A0A853B7T8"/>
<evidence type="ECO:0000313" key="5">
    <source>
        <dbReference type="Proteomes" id="UP000549616"/>
    </source>
</evidence>
<dbReference type="PANTHER" id="PTHR35841:SF1">
    <property type="entry name" value="PHOSPHONATES-BINDING PERIPLASMIC PROTEIN"/>
    <property type="match status" value="1"/>
</dbReference>
<name>A0A853B7T8_9PSEU</name>
<dbReference type="EMBL" id="JACCFK010000001">
    <property type="protein sequence ID" value="NYI91373.1"/>
    <property type="molecule type" value="Genomic_DNA"/>
</dbReference>
<comment type="similarity">
    <text evidence="1">Belongs to the phosphate/phosphite/phosphonate binding protein family.</text>
</comment>
<dbReference type="Gene3D" id="3.40.190.10">
    <property type="entry name" value="Periplasmic binding protein-like II"/>
    <property type="match status" value="2"/>
</dbReference>
<sequence>MVNKRWRALALTGAALVLTACGQSAAGNGEGTRNPDELVFAAIPSEESTSLQQDYQSVINLLERVTGKTVRFQQATDYAAVIEGQRSGKVDIAQYGPLSYVVAKNSGVRTTAIAAQLKEKGGTPGYQSYGIVKTGSPIHDLAGFKGKKVCFVDPNSTSGYLYPKAGLSDAGVNADTDVTPVMAGGHDASALAVAGGQCDAGFAYDTMVDIQLPGKGQLKPGELTPVWKSDIIAGSPVALADDLDPALKDQITAVFRDQANTDYLRANNLCTSEKCPIDDAGDWGYAPVDDAFYDTVRHVCEVTKAKQCTDASA</sequence>
<accession>A0A853B7T8</accession>
<gene>
    <name evidence="4" type="ORF">HNR02_004696</name>
</gene>
<reference evidence="4 5" key="1">
    <citation type="submission" date="2020-07" db="EMBL/GenBank/DDBJ databases">
        <title>Sequencing the genomes of 1000 actinobacteria strains.</title>
        <authorList>
            <person name="Klenk H.-P."/>
        </authorList>
    </citation>
    <scope>NUCLEOTIDE SEQUENCE [LARGE SCALE GENOMIC DNA]</scope>
    <source>
        <strain evidence="4 5">DSM 104006</strain>
    </source>
</reference>
<protein>
    <submittedName>
        <fullName evidence="4">Phosphonate transport system substrate-binding protein</fullName>
    </submittedName>
</protein>
<evidence type="ECO:0000256" key="3">
    <source>
        <dbReference type="SAM" id="SignalP"/>
    </source>
</evidence>
<organism evidence="4 5">
    <name type="scientific">Amycolatopsis endophytica</name>
    <dbReference type="NCBI Taxonomy" id="860233"/>
    <lineage>
        <taxon>Bacteria</taxon>
        <taxon>Bacillati</taxon>
        <taxon>Actinomycetota</taxon>
        <taxon>Actinomycetes</taxon>
        <taxon>Pseudonocardiales</taxon>
        <taxon>Pseudonocardiaceae</taxon>
        <taxon>Amycolatopsis</taxon>
    </lineage>
</organism>
<dbReference type="CDD" id="cd01071">
    <property type="entry name" value="PBP2_PhnD_like"/>
    <property type="match status" value="1"/>
</dbReference>
<dbReference type="RefSeq" id="WP_179775267.1">
    <property type="nucleotide sequence ID" value="NZ_JACCFK010000001.1"/>
</dbReference>
<dbReference type="GO" id="GO:0043190">
    <property type="term" value="C:ATP-binding cassette (ABC) transporter complex"/>
    <property type="evidence" value="ECO:0007669"/>
    <property type="project" value="InterPro"/>
</dbReference>
<dbReference type="PANTHER" id="PTHR35841">
    <property type="entry name" value="PHOSPHONATES-BINDING PERIPLASMIC PROTEIN"/>
    <property type="match status" value="1"/>
</dbReference>
<dbReference type="Proteomes" id="UP000549616">
    <property type="component" value="Unassembled WGS sequence"/>
</dbReference>
<dbReference type="NCBIfam" id="TIGR01098">
    <property type="entry name" value="3A0109s03R"/>
    <property type="match status" value="1"/>
</dbReference>
<keyword evidence="2 3" id="KW-0732">Signal</keyword>
<evidence type="ECO:0000256" key="1">
    <source>
        <dbReference type="ARBA" id="ARBA00007162"/>
    </source>
</evidence>
<dbReference type="SUPFAM" id="SSF53850">
    <property type="entry name" value="Periplasmic binding protein-like II"/>
    <property type="match status" value="1"/>
</dbReference>
<dbReference type="PROSITE" id="PS51257">
    <property type="entry name" value="PROKAR_LIPOPROTEIN"/>
    <property type="match status" value="1"/>
</dbReference>